<dbReference type="InterPro" id="IPR036390">
    <property type="entry name" value="WH_DNA-bd_sf"/>
</dbReference>
<evidence type="ECO:0000313" key="6">
    <source>
        <dbReference type="EMBL" id="TWH23815.1"/>
    </source>
</evidence>
<evidence type="ECO:0000259" key="4">
    <source>
        <dbReference type="PROSITE" id="PS51077"/>
    </source>
</evidence>
<dbReference type="PROSITE" id="PS51077">
    <property type="entry name" value="HTH_ICLR"/>
    <property type="match status" value="1"/>
</dbReference>
<dbReference type="AlphaFoldDB" id="A0A562EPJ7"/>
<dbReference type="GO" id="GO:0003677">
    <property type="term" value="F:DNA binding"/>
    <property type="evidence" value="ECO:0007669"/>
    <property type="project" value="UniProtKB-KW"/>
</dbReference>
<dbReference type="Pfam" id="PF01614">
    <property type="entry name" value="IclR_C"/>
    <property type="match status" value="1"/>
</dbReference>
<dbReference type="Gene3D" id="3.30.450.40">
    <property type="match status" value="1"/>
</dbReference>
<dbReference type="SMART" id="SM00346">
    <property type="entry name" value="HTH_ICLR"/>
    <property type="match status" value="1"/>
</dbReference>
<feature type="domain" description="IclR-ED" evidence="5">
    <location>
        <begin position="70"/>
        <end position="247"/>
    </location>
</feature>
<dbReference type="SUPFAM" id="SSF46785">
    <property type="entry name" value="Winged helix' DNA-binding domain"/>
    <property type="match status" value="1"/>
</dbReference>
<feature type="domain" description="HTH iclR-type" evidence="4">
    <location>
        <begin position="9"/>
        <end position="69"/>
    </location>
</feature>
<dbReference type="PANTHER" id="PTHR30136">
    <property type="entry name" value="HELIX-TURN-HELIX TRANSCRIPTIONAL REGULATOR, ICLR FAMILY"/>
    <property type="match status" value="1"/>
</dbReference>
<dbReference type="GO" id="GO:0045892">
    <property type="term" value="P:negative regulation of DNA-templated transcription"/>
    <property type="evidence" value="ECO:0007669"/>
    <property type="project" value="TreeGrafter"/>
</dbReference>
<dbReference type="InterPro" id="IPR014757">
    <property type="entry name" value="Tscrpt_reg_IclR_C"/>
</dbReference>
<proteinExistence type="predicted"/>
<dbReference type="PANTHER" id="PTHR30136:SF24">
    <property type="entry name" value="HTH-TYPE TRANSCRIPTIONAL REPRESSOR ALLR"/>
    <property type="match status" value="1"/>
</dbReference>
<dbReference type="EMBL" id="VLJT01000008">
    <property type="protein sequence ID" value="TWH23815.1"/>
    <property type="molecule type" value="Genomic_DNA"/>
</dbReference>
<dbReference type="SUPFAM" id="SSF55781">
    <property type="entry name" value="GAF domain-like"/>
    <property type="match status" value="1"/>
</dbReference>
<organism evidence="6 7">
    <name type="scientific">Rhodococcus rhodochrous J45</name>
    <dbReference type="NCBI Taxonomy" id="935266"/>
    <lineage>
        <taxon>Bacteria</taxon>
        <taxon>Bacillati</taxon>
        <taxon>Actinomycetota</taxon>
        <taxon>Actinomycetes</taxon>
        <taxon>Mycobacteriales</taxon>
        <taxon>Nocardiaceae</taxon>
        <taxon>Rhodococcus</taxon>
    </lineage>
</organism>
<dbReference type="InterPro" id="IPR050707">
    <property type="entry name" value="HTH_MetabolicPath_Reg"/>
</dbReference>
<dbReference type="InterPro" id="IPR029016">
    <property type="entry name" value="GAF-like_dom_sf"/>
</dbReference>
<comment type="caution">
    <text evidence="6">The sequence shown here is derived from an EMBL/GenBank/DDBJ whole genome shotgun (WGS) entry which is preliminary data.</text>
</comment>
<dbReference type="Pfam" id="PF09339">
    <property type="entry name" value="HTH_IclR"/>
    <property type="match status" value="1"/>
</dbReference>
<reference evidence="6 7" key="1">
    <citation type="submission" date="2019-07" db="EMBL/GenBank/DDBJ databases">
        <title>Genome sequencing of lignin-degrading bacterial isolates.</title>
        <authorList>
            <person name="Gladden J."/>
        </authorList>
    </citation>
    <scope>NUCLEOTIDE SEQUENCE [LARGE SCALE GENOMIC DNA]</scope>
    <source>
        <strain evidence="6 7">J45</strain>
    </source>
</reference>
<name>A0A562EPJ7_RHORH</name>
<sequence>MSNNDDGKRSVLGRAFEILDCFAGGAEMTVAGICDRTGLPPATVHRMLAALVRWEGVERLSHGRYRLGRRIWSLGIGAPQVRRLRELAQPYLVDLHVATRGTVYLGVRDGSDGIFSDRITRVKPTANSSRATRRLPLHRTGGGRVLLAYSPEAWDELVADAESDPEMAARIPELRAQLAEIRRTGVGIARNDGLPGRTSVAAAVLDSQGGIVASVTVAFPESRIPQPQQIVPRVIATARAISRDLAATGEF</sequence>
<dbReference type="GO" id="GO:0003700">
    <property type="term" value="F:DNA-binding transcription factor activity"/>
    <property type="evidence" value="ECO:0007669"/>
    <property type="project" value="TreeGrafter"/>
</dbReference>
<dbReference type="Gene3D" id="1.10.10.10">
    <property type="entry name" value="Winged helix-like DNA-binding domain superfamily/Winged helix DNA-binding domain"/>
    <property type="match status" value="1"/>
</dbReference>
<evidence type="ECO:0000313" key="7">
    <source>
        <dbReference type="Proteomes" id="UP000317573"/>
    </source>
</evidence>
<dbReference type="InterPro" id="IPR036388">
    <property type="entry name" value="WH-like_DNA-bd_sf"/>
</dbReference>
<evidence type="ECO:0000256" key="2">
    <source>
        <dbReference type="ARBA" id="ARBA00023125"/>
    </source>
</evidence>
<protein>
    <submittedName>
        <fullName evidence="6">IclR family transcriptional regulator</fullName>
    </submittedName>
</protein>
<gene>
    <name evidence="6" type="ORF">L618_001100001490</name>
</gene>
<dbReference type="PROSITE" id="PS51078">
    <property type="entry name" value="ICLR_ED"/>
    <property type="match status" value="1"/>
</dbReference>
<dbReference type="RefSeq" id="WP_016690984.1">
    <property type="nucleotide sequence ID" value="NZ_VLJT01000008.1"/>
</dbReference>
<keyword evidence="3" id="KW-0804">Transcription</keyword>
<evidence type="ECO:0000256" key="3">
    <source>
        <dbReference type="ARBA" id="ARBA00023163"/>
    </source>
</evidence>
<evidence type="ECO:0000256" key="1">
    <source>
        <dbReference type="ARBA" id="ARBA00023015"/>
    </source>
</evidence>
<dbReference type="Proteomes" id="UP000317573">
    <property type="component" value="Unassembled WGS sequence"/>
</dbReference>
<evidence type="ECO:0000259" key="5">
    <source>
        <dbReference type="PROSITE" id="PS51078"/>
    </source>
</evidence>
<keyword evidence="1" id="KW-0805">Transcription regulation</keyword>
<dbReference type="InterPro" id="IPR005471">
    <property type="entry name" value="Tscrpt_reg_IclR_N"/>
</dbReference>
<accession>A0A562EPJ7</accession>
<keyword evidence="2" id="KW-0238">DNA-binding</keyword>